<dbReference type="InterPro" id="IPR015262">
    <property type="entry name" value="tRNA_Ile_lys_synt_subst-bd"/>
</dbReference>
<dbReference type="CDD" id="cd01992">
    <property type="entry name" value="TilS_N"/>
    <property type="match status" value="1"/>
</dbReference>
<dbReference type="Proteomes" id="UP001221909">
    <property type="component" value="Unassembled WGS sequence"/>
</dbReference>
<protein>
    <recommendedName>
        <fullName evidence="8">tRNA(Ile)-lysidine synthase</fullName>
        <ecNumber evidence="8">6.3.4.19</ecNumber>
    </recommendedName>
    <alternativeName>
        <fullName evidence="8">tRNA(Ile)-2-lysyl-cytidine synthase</fullName>
    </alternativeName>
    <alternativeName>
        <fullName evidence="8">tRNA(Ile)-lysidine synthetase</fullName>
    </alternativeName>
</protein>
<dbReference type="SUPFAM" id="SSF56037">
    <property type="entry name" value="PheT/TilS domain"/>
    <property type="match status" value="1"/>
</dbReference>
<comment type="catalytic activity">
    <reaction evidence="7 8">
        <text>cytidine(34) in tRNA(Ile2) + L-lysine + ATP = lysidine(34) in tRNA(Ile2) + AMP + diphosphate + H(+)</text>
        <dbReference type="Rhea" id="RHEA:43744"/>
        <dbReference type="Rhea" id="RHEA-COMP:10625"/>
        <dbReference type="Rhea" id="RHEA-COMP:10670"/>
        <dbReference type="ChEBI" id="CHEBI:15378"/>
        <dbReference type="ChEBI" id="CHEBI:30616"/>
        <dbReference type="ChEBI" id="CHEBI:32551"/>
        <dbReference type="ChEBI" id="CHEBI:33019"/>
        <dbReference type="ChEBI" id="CHEBI:82748"/>
        <dbReference type="ChEBI" id="CHEBI:83665"/>
        <dbReference type="ChEBI" id="CHEBI:456215"/>
        <dbReference type="EC" id="6.3.4.19"/>
    </reaction>
</comment>
<dbReference type="InterPro" id="IPR012796">
    <property type="entry name" value="Lysidine-tRNA-synth_C"/>
</dbReference>
<evidence type="ECO:0000256" key="5">
    <source>
        <dbReference type="ARBA" id="ARBA00022741"/>
    </source>
</evidence>
<proteinExistence type="inferred from homology"/>
<dbReference type="Gene3D" id="1.20.59.20">
    <property type="match status" value="1"/>
</dbReference>
<keyword evidence="5 8" id="KW-0547">Nucleotide-binding</keyword>
<dbReference type="EMBL" id="JAQSJE010000011">
    <property type="protein sequence ID" value="MDD0825022.1"/>
    <property type="molecule type" value="Genomic_DNA"/>
</dbReference>
<evidence type="ECO:0000313" key="11">
    <source>
        <dbReference type="Proteomes" id="UP001221909"/>
    </source>
</evidence>
<comment type="caution">
    <text evidence="10">The sequence shown here is derived from an EMBL/GenBank/DDBJ whole genome shotgun (WGS) entry which is preliminary data.</text>
</comment>
<keyword evidence="2 8" id="KW-0963">Cytoplasm</keyword>
<evidence type="ECO:0000256" key="6">
    <source>
        <dbReference type="ARBA" id="ARBA00022840"/>
    </source>
</evidence>
<organism evidence="10 11">
    <name type="scientific">Mannheimia cairinae</name>
    <dbReference type="NCBI Taxonomy" id="3025936"/>
    <lineage>
        <taxon>Bacteria</taxon>
        <taxon>Pseudomonadati</taxon>
        <taxon>Pseudomonadota</taxon>
        <taxon>Gammaproteobacteria</taxon>
        <taxon>Pasteurellales</taxon>
        <taxon>Pasteurellaceae</taxon>
        <taxon>Mannheimia</taxon>
    </lineage>
</organism>
<sequence>MALFHAFQMQCKQLLPNTTDFLIGLSGGVDSVVLLHLFARTKQNIRAIYIHHGLSPNADSWADFCEQYCKRLNIPFILQKVVVDSREGIENGARTARYQAFRQHLQPNEVLATAHHLDDQAETFFLALKRGSGIKGLSAMQAVSFLQNFTLFRPLLTFSKAELLSYAQQHQLSWIEDESNADSRYDRNFLRNEILPTLNQRWNGFSQMVARSAQHCAEQQNLIEELLADELADRIGEKNQFSIAGFEQFSQAKQQQLLRLWLEKNGLMMPSQAQLQAVIFELIFAKSDKNPQLKLGDKIIRRYQQAIYITEEIPNIPAFEIQLAVETELELPYQLGNIIRYNHEIICKKDGKTDRLQLPIELADQRLMLRVGQKGKVKLYRKPHREEMKKIWQQYQIPVWERERTPLIFWQEELVACLPY</sequence>
<evidence type="ECO:0000259" key="9">
    <source>
        <dbReference type="SMART" id="SM00977"/>
    </source>
</evidence>
<feature type="domain" description="Lysidine-tRNA(Ile) synthetase C-terminal" evidence="9">
    <location>
        <begin position="367"/>
        <end position="420"/>
    </location>
</feature>
<evidence type="ECO:0000256" key="2">
    <source>
        <dbReference type="ARBA" id="ARBA00022490"/>
    </source>
</evidence>
<gene>
    <name evidence="8 10" type="primary">tilS</name>
    <name evidence="10" type="ORF">PTQ27_11190</name>
</gene>
<keyword evidence="6 8" id="KW-0067">ATP-binding</keyword>
<dbReference type="InterPro" id="IPR012795">
    <property type="entry name" value="tRNA_Ile_lys_synt_N"/>
</dbReference>
<dbReference type="NCBIfam" id="TIGR02432">
    <property type="entry name" value="lysidine_TilS_N"/>
    <property type="match status" value="1"/>
</dbReference>
<dbReference type="SMART" id="SM00977">
    <property type="entry name" value="TilS_C"/>
    <property type="match status" value="1"/>
</dbReference>
<reference evidence="10 11" key="1">
    <citation type="submission" date="2023-02" db="EMBL/GenBank/DDBJ databases">
        <title>Mannheimia cairiniae sp. nov., a novel species of Mannheimia obtained from moscovy ducks (Cairina moschata) and reclassification of Mannheimia ovis as heterotypic synonym of Mannheimia pernigra.</title>
        <authorList>
            <person name="Christensen H."/>
        </authorList>
    </citation>
    <scope>NUCLEOTIDE SEQUENCE [LARGE SCALE GENOMIC DNA]</scope>
    <source>
        <strain evidence="10 11">AT1</strain>
    </source>
</reference>
<dbReference type="Gene3D" id="3.40.50.620">
    <property type="entry name" value="HUPs"/>
    <property type="match status" value="1"/>
</dbReference>
<dbReference type="NCBIfam" id="TIGR02433">
    <property type="entry name" value="lysidine_TilS_C"/>
    <property type="match status" value="1"/>
</dbReference>
<comment type="subcellular location">
    <subcellularLocation>
        <location evidence="1 8">Cytoplasm</location>
    </subcellularLocation>
</comment>
<dbReference type="RefSeq" id="WP_273749834.1">
    <property type="nucleotide sequence ID" value="NZ_JAQSJE010000011.1"/>
</dbReference>
<evidence type="ECO:0000256" key="4">
    <source>
        <dbReference type="ARBA" id="ARBA00022694"/>
    </source>
</evidence>
<dbReference type="SUPFAM" id="SSF82829">
    <property type="entry name" value="MesJ substrate recognition domain-like"/>
    <property type="match status" value="1"/>
</dbReference>
<comment type="similarity">
    <text evidence="8">Belongs to the tRNA(Ile)-lysidine synthase family.</text>
</comment>
<dbReference type="Pfam" id="PF11734">
    <property type="entry name" value="TilS_C"/>
    <property type="match status" value="1"/>
</dbReference>
<evidence type="ECO:0000256" key="3">
    <source>
        <dbReference type="ARBA" id="ARBA00022598"/>
    </source>
</evidence>
<evidence type="ECO:0000256" key="7">
    <source>
        <dbReference type="ARBA" id="ARBA00048539"/>
    </source>
</evidence>
<dbReference type="InterPro" id="IPR012094">
    <property type="entry name" value="tRNA_Ile_lys_synt"/>
</dbReference>
<dbReference type="PANTHER" id="PTHR43033">
    <property type="entry name" value="TRNA(ILE)-LYSIDINE SYNTHASE-RELATED"/>
    <property type="match status" value="1"/>
</dbReference>
<dbReference type="HAMAP" id="MF_01161">
    <property type="entry name" value="tRNA_Ile_lys_synt"/>
    <property type="match status" value="1"/>
</dbReference>
<evidence type="ECO:0000313" key="10">
    <source>
        <dbReference type="EMBL" id="MDD0825022.1"/>
    </source>
</evidence>
<dbReference type="SUPFAM" id="SSF52402">
    <property type="entry name" value="Adenine nucleotide alpha hydrolases-like"/>
    <property type="match status" value="1"/>
</dbReference>
<dbReference type="GO" id="GO:0032267">
    <property type="term" value="F:tRNA(Ile)-lysidine synthase activity"/>
    <property type="evidence" value="ECO:0007669"/>
    <property type="project" value="UniProtKB-EC"/>
</dbReference>
<dbReference type="InterPro" id="IPR014729">
    <property type="entry name" value="Rossmann-like_a/b/a_fold"/>
</dbReference>
<comment type="function">
    <text evidence="8">Ligates lysine onto the cytidine present at position 34 of the AUA codon-specific tRNA(Ile) that contains the anticodon CAU, in an ATP-dependent manner. Cytidine is converted to lysidine, thus changing the amino acid specificity of the tRNA from methionine to isoleucine.</text>
</comment>
<name>A0ABT5MVT3_9PAST</name>
<dbReference type="InterPro" id="IPR011063">
    <property type="entry name" value="TilS/TtcA_N"/>
</dbReference>
<dbReference type="Pfam" id="PF09179">
    <property type="entry name" value="TilS"/>
    <property type="match status" value="1"/>
</dbReference>
<dbReference type="EC" id="6.3.4.19" evidence="8"/>
<accession>A0ABT5MVT3</accession>
<evidence type="ECO:0000256" key="1">
    <source>
        <dbReference type="ARBA" id="ARBA00004496"/>
    </source>
</evidence>
<feature type="binding site" evidence="8">
    <location>
        <begin position="26"/>
        <end position="31"/>
    </location>
    <ligand>
        <name>ATP</name>
        <dbReference type="ChEBI" id="CHEBI:30616"/>
    </ligand>
</feature>
<keyword evidence="11" id="KW-1185">Reference proteome</keyword>
<evidence type="ECO:0000256" key="8">
    <source>
        <dbReference type="HAMAP-Rule" id="MF_01161"/>
    </source>
</evidence>
<keyword evidence="4 8" id="KW-0819">tRNA processing</keyword>
<dbReference type="PANTHER" id="PTHR43033:SF1">
    <property type="entry name" value="TRNA(ILE)-LYSIDINE SYNTHASE-RELATED"/>
    <property type="match status" value="1"/>
</dbReference>
<dbReference type="Pfam" id="PF01171">
    <property type="entry name" value="ATP_bind_3"/>
    <property type="match status" value="1"/>
</dbReference>
<keyword evidence="3 8" id="KW-0436">Ligase</keyword>
<comment type="domain">
    <text evidence="8">The N-terminal region contains the highly conserved SGGXDS motif, predicted to be a P-loop motif involved in ATP binding.</text>
</comment>